<dbReference type="InterPro" id="IPR050922">
    <property type="entry name" value="LytR/CpsA/Psr_CW_biosynth"/>
</dbReference>
<organism evidence="13 14">
    <name type="scientific">Ectobacillus antri</name>
    <dbReference type="NCBI Taxonomy" id="2486280"/>
    <lineage>
        <taxon>Bacteria</taxon>
        <taxon>Bacillati</taxon>
        <taxon>Bacillota</taxon>
        <taxon>Bacilli</taxon>
        <taxon>Bacillales</taxon>
        <taxon>Bacillaceae</taxon>
        <taxon>Ectobacillus</taxon>
    </lineage>
</organism>
<evidence type="ECO:0000256" key="6">
    <source>
        <dbReference type="ARBA" id="ARBA00022989"/>
    </source>
</evidence>
<keyword evidence="14" id="KW-1185">Reference proteome</keyword>
<name>A0ABT6H7L9_9BACI</name>
<keyword evidence="3" id="KW-1003">Cell membrane</keyword>
<evidence type="ECO:0000259" key="12">
    <source>
        <dbReference type="Pfam" id="PF03816"/>
    </source>
</evidence>
<comment type="subcellular location">
    <subcellularLocation>
        <location evidence="1">Cell membrane</location>
        <topology evidence="1">Single-pass type II membrane protein</topology>
    </subcellularLocation>
</comment>
<evidence type="ECO:0000256" key="4">
    <source>
        <dbReference type="ARBA" id="ARBA00022692"/>
    </source>
</evidence>
<evidence type="ECO:0000256" key="9">
    <source>
        <dbReference type="ARBA" id="ARBA00023163"/>
    </source>
</evidence>
<evidence type="ECO:0000256" key="3">
    <source>
        <dbReference type="ARBA" id="ARBA00022475"/>
    </source>
</evidence>
<dbReference type="Gene3D" id="3.40.630.190">
    <property type="entry name" value="LCP protein"/>
    <property type="match status" value="1"/>
</dbReference>
<gene>
    <name evidence="13" type="ORF">P6P90_15110</name>
</gene>
<keyword evidence="4" id="KW-0812">Transmembrane</keyword>
<keyword evidence="6" id="KW-1133">Transmembrane helix</keyword>
<evidence type="ECO:0000256" key="2">
    <source>
        <dbReference type="ARBA" id="ARBA00006068"/>
    </source>
</evidence>
<dbReference type="InterPro" id="IPR004474">
    <property type="entry name" value="LytR_CpsA_psr"/>
</dbReference>
<evidence type="ECO:0000256" key="10">
    <source>
        <dbReference type="ARBA" id="ARBA00037178"/>
    </source>
</evidence>
<dbReference type="EMBL" id="JARULN010000022">
    <property type="protein sequence ID" value="MDG5755248.1"/>
    <property type="molecule type" value="Genomic_DNA"/>
</dbReference>
<feature type="domain" description="Cell envelope-related transcriptional attenuator" evidence="12">
    <location>
        <begin position="64"/>
        <end position="209"/>
    </location>
</feature>
<evidence type="ECO:0000256" key="11">
    <source>
        <dbReference type="ARBA" id="ARBA00040752"/>
    </source>
</evidence>
<evidence type="ECO:0000256" key="8">
    <source>
        <dbReference type="ARBA" id="ARBA00023136"/>
    </source>
</evidence>
<dbReference type="NCBIfam" id="TIGR00350">
    <property type="entry name" value="lytR_cpsA_psr"/>
    <property type="match status" value="1"/>
</dbReference>
<comment type="caution">
    <text evidence="13">The sequence shown here is derived from an EMBL/GenBank/DDBJ whole genome shotgun (WGS) entry which is preliminary data.</text>
</comment>
<comment type="similarity">
    <text evidence="2">Belongs to the LytR/CpsA/Psr (LCP) family.</text>
</comment>
<dbReference type="Proteomes" id="UP001218246">
    <property type="component" value="Unassembled WGS sequence"/>
</dbReference>
<keyword evidence="8" id="KW-0472">Membrane</keyword>
<comment type="function">
    <text evidence="10">Involved in SarA attenuation. Affects resistance to oxacillin and teicoplanin, as well as the synthesis of virulence factors.</text>
</comment>
<dbReference type="PANTHER" id="PTHR33392">
    <property type="entry name" value="POLYISOPRENYL-TEICHOIC ACID--PEPTIDOGLYCAN TEICHOIC ACID TRANSFERASE TAGU"/>
    <property type="match status" value="1"/>
</dbReference>
<evidence type="ECO:0000256" key="1">
    <source>
        <dbReference type="ARBA" id="ARBA00004401"/>
    </source>
</evidence>
<evidence type="ECO:0000313" key="14">
    <source>
        <dbReference type="Proteomes" id="UP001218246"/>
    </source>
</evidence>
<proteinExistence type="inferred from homology"/>
<reference evidence="13 14" key="1">
    <citation type="submission" date="2023-04" db="EMBL/GenBank/DDBJ databases">
        <title>Ectobacillus antri isolated from activated sludge.</title>
        <authorList>
            <person name="Yan P."/>
            <person name="Liu X."/>
        </authorList>
    </citation>
    <scope>NUCLEOTIDE SEQUENCE [LARGE SCALE GENOMIC DNA]</scope>
    <source>
        <strain evidence="13 14">C18H</strain>
    </source>
</reference>
<protein>
    <recommendedName>
        <fullName evidence="11">Regulatory protein MsrR</fullName>
    </recommendedName>
</protein>
<evidence type="ECO:0000313" key="13">
    <source>
        <dbReference type="EMBL" id="MDG5755248.1"/>
    </source>
</evidence>
<accession>A0ABT6H7L9</accession>
<evidence type="ECO:0000256" key="7">
    <source>
        <dbReference type="ARBA" id="ARBA00023015"/>
    </source>
</evidence>
<dbReference type="Pfam" id="PF03816">
    <property type="entry name" value="LytR_cpsA_psr"/>
    <property type="match status" value="1"/>
</dbReference>
<keyword evidence="5" id="KW-0735">Signal-anchor</keyword>
<evidence type="ECO:0000256" key="5">
    <source>
        <dbReference type="ARBA" id="ARBA00022968"/>
    </source>
</evidence>
<dbReference type="PANTHER" id="PTHR33392:SF8">
    <property type="entry name" value="REGULATORY PROTEIN MSRR"/>
    <property type="match status" value="1"/>
</dbReference>
<keyword evidence="9" id="KW-0804">Transcription</keyword>
<sequence length="307" mass="34321">MKQLFILLIAICIAGCQSQGNTGKQEPIGDTPVKHAPFYGVKDENGRINILVLGVDSRGEKHSRSDAIMVAQYDPKHQKAKLVSIMRDSYVKIPSYAKGYNKINTAYYLGGPELLRKTIKENFGIDVQHYVTIDFEGFVKIVDAVAPEGIEVDVPQRLIDDMGLKLAAGRQRLHGRELLSYARFRHDAESDFGRVQRQQQVLNALKDEFSNKASSLDGMFKLPGMGQELMKYVETDMSTQTILSIGGSMLLNPITEVQTMRIPVQAGYQDKTYKHAGAVLELDFIKNRAALKEFIVDEPKPVNESTK</sequence>
<dbReference type="RefSeq" id="WP_278018547.1">
    <property type="nucleotide sequence ID" value="NZ_JARRRY010000020.1"/>
</dbReference>
<keyword evidence="7" id="KW-0805">Transcription regulation</keyword>